<dbReference type="PANTHER" id="PTHR23239:SF207">
    <property type="entry name" value="KERATIN, TYPE I CYTOSKELETAL 24"/>
    <property type="match status" value="1"/>
</dbReference>
<sequence>MQNVNDHRATYLDKVKELEDANAKLECKIKEWYTKHRPAAGEKDYSKYFKQIANLQAKILAAQVANASIVLQLDNARLAADDFKLK</sequence>
<evidence type="ECO:0000256" key="2">
    <source>
        <dbReference type="ARBA" id="ARBA00023054"/>
    </source>
</evidence>
<proteinExistence type="predicted"/>
<organism evidence="5 6">
    <name type="scientific">Pleurodeles waltl</name>
    <name type="common">Iberian ribbed newt</name>
    <dbReference type="NCBI Taxonomy" id="8319"/>
    <lineage>
        <taxon>Eukaryota</taxon>
        <taxon>Metazoa</taxon>
        <taxon>Chordata</taxon>
        <taxon>Craniata</taxon>
        <taxon>Vertebrata</taxon>
        <taxon>Euteleostomi</taxon>
        <taxon>Amphibia</taxon>
        <taxon>Batrachia</taxon>
        <taxon>Caudata</taxon>
        <taxon>Salamandroidea</taxon>
        <taxon>Salamandridae</taxon>
        <taxon>Pleurodelinae</taxon>
        <taxon>Pleurodeles</taxon>
    </lineage>
</organism>
<dbReference type="AlphaFoldDB" id="A0AAV7QC59"/>
<gene>
    <name evidence="5" type="ORF">NDU88_002172</name>
</gene>
<dbReference type="InterPro" id="IPR039008">
    <property type="entry name" value="IF_rod_dom"/>
</dbReference>
<keyword evidence="6" id="KW-1185">Reference proteome</keyword>
<dbReference type="GO" id="GO:0045109">
    <property type="term" value="P:intermediate filament organization"/>
    <property type="evidence" value="ECO:0007669"/>
    <property type="project" value="TreeGrafter"/>
</dbReference>
<evidence type="ECO:0000313" key="6">
    <source>
        <dbReference type="Proteomes" id="UP001066276"/>
    </source>
</evidence>
<evidence type="ECO:0000313" key="5">
    <source>
        <dbReference type="EMBL" id="KAJ1135740.1"/>
    </source>
</evidence>
<comment type="caution">
    <text evidence="5">The sequence shown here is derived from an EMBL/GenBank/DDBJ whole genome shotgun (WGS) entry which is preliminary data.</text>
</comment>
<protein>
    <recommendedName>
        <fullName evidence="4">IF rod domain-containing protein</fullName>
    </recommendedName>
</protein>
<feature type="domain" description="IF rod" evidence="4">
    <location>
        <begin position="1"/>
        <end position="86"/>
    </location>
</feature>
<dbReference type="EMBL" id="JANPWB010000010">
    <property type="protein sequence ID" value="KAJ1135740.1"/>
    <property type="molecule type" value="Genomic_DNA"/>
</dbReference>
<dbReference type="GO" id="GO:0005198">
    <property type="term" value="F:structural molecule activity"/>
    <property type="evidence" value="ECO:0007669"/>
    <property type="project" value="InterPro"/>
</dbReference>
<dbReference type="PROSITE" id="PS51842">
    <property type="entry name" value="IF_ROD_2"/>
    <property type="match status" value="1"/>
</dbReference>
<dbReference type="Proteomes" id="UP001066276">
    <property type="component" value="Chromosome 6"/>
</dbReference>
<evidence type="ECO:0000259" key="4">
    <source>
        <dbReference type="PROSITE" id="PS51842"/>
    </source>
</evidence>
<reference evidence="5" key="1">
    <citation type="journal article" date="2022" name="bioRxiv">
        <title>Sequencing and chromosome-scale assembly of the giantPleurodeles waltlgenome.</title>
        <authorList>
            <person name="Brown T."/>
            <person name="Elewa A."/>
            <person name="Iarovenko S."/>
            <person name="Subramanian E."/>
            <person name="Araus A.J."/>
            <person name="Petzold A."/>
            <person name="Susuki M."/>
            <person name="Suzuki K.-i.T."/>
            <person name="Hayashi T."/>
            <person name="Toyoda A."/>
            <person name="Oliveira C."/>
            <person name="Osipova E."/>
            <person name="Leigh N.D."/>
            <person name="Simon A."/>
            <person name="Yun M.H."/>
        </authorList>
    </citation>
    <scope>NUCLEOTIDE SEQUENCE</scope>
    <source>
        <strain evidence="5">20211129_DDA</strain>
        <tissue evidence="5">Liver</tissue>
    </source>
</reference>
<dbReference type="Pfam" id="PF00038">
    <property type="entry name" value="Filament"/>
    <property type="match status" value="1"/>
</dbReference>
<dbReference type="GO" id="GO:0005882">
    <property type="term" value="C:intermediate filament"/>
    <property type="evidence" value="ECO:0007669"/>
    <property type="project" value="UniProtKB-KW"/>
</dbReference>
<evidence type="ECO:0000256" key="1">
    <source>
        <dbReference type="ARBA" id="ARBA00022754"/>
    </source>
</evidence>
<keyword evidence="1" id="KW-0403">Intermediate filament</keyword>
<evidence type="ECO:0000256" key="3">
    <source>
        <dbReference type="SAM" id="Coils"/>
    </source>
</evidence>
<dbReference type="SUPFAM" id="SSF64593">
    <property type="entry name" value="Intermediate filament protein, coiled coil region"/>
    <property type="match status" value="1"/>
</dbReference>
<dbReference type="InterPro" id="IPR002957">
    <property type="entry name" value="Keratin_I"/>
</dbReference>
<dbReference type="Gene3D" id="1.20.5.1160">
    <property type="entry name" value="Vasodilator-stimulated phosphoprotein"/>
    <property type="match status" value="1"/>
</dbReference>
<dbReference type="GO" id="GO:0030855">
    <property type="term" value="P:epithelial cell differentiation"/>
    <property type="evidence" value="ECO:0007669"/>
    <property type="project" value="TreeGrafter"/>
</dbReference>
<dbReference type="PANTHER" id="PTHR23239">
    <property type="entry name" value="INTERMEDIATE FILAMENT"/>
    <property type="match status" value="1"/>
</dbReference>
<feature type="coiled-coil region" evidence="3">
    <location>
        <begin position="1"/>
        <end position="35"/>
    </location>
</feature>
<accession>A0AAV7QC59</accession>
<keyword evidence="2 3" id="KW-0175">Coiled coil</keyword>
<name>A0AAV7QC59_PLEWA</name>